<dbReference type="RefSeq" id="XP_009050733.1">
    <property type="nucleotide sequence ID" value="XM_009052485.1"/>
</dbReference>
<keyword evidence="5" id="KW-1015">Disulfide bond</keyword>
<proteinExistence type="inferred from homology"/>
<dbReference type="Gene3D" id="2.40.10.10">
    <property type="entry name" value="Trypsin-like serine proteases"/>
    <property type="match status" value="2"/>
</dbReference>
<dbReference type="Pfam" id="PF00089">
    <property type="entry name" value="Trypsin"/>
    <property type="match status" value="2"/>
</dbReference>
<feature type="chain" id="PRO_5004717080" description="Peptidase S1 domain-containing protein" evidence="7">
    <location>
        <begin position="18"/>
        <end position="222"/>
    </location>
</feature>
<dbReference type="SMART" id="SM00020">
    <property type="entry name" value="Tryp_SPc"/>
    <property type="match status" value="1"/>
</dbReference>
<evidence type="ECO:0000313" key="9">
    <source>
        <dbReference type="EMBL" id="ESO98556.1"/>
    </source>
</evidence>
<dbReference type="EMBL" id="KB201239">
    <property type="protein sequence ID" value="ESO98556.1"/>
    <property type="molecule type" value="Genomic_DNA"/>
</dbReference>
<dbReference type="InterPro" id="IPR018114">
    <property type="entry name" value="TRYPSIN_HIS"/>
</dbReference>
<dbReference type="HOGENOM" id="CLU_006842_7_1_1"/>
<dbReference type="InterPro" id="IPR001314">
    <property type="entry name" value="Peptidase_S1A"/>
</dbReference>
<evidence type="ECO:0000256" key="7">
    <source>
        <dbReference type="SAM" id="SignalP"/>
    </source>
</evidence>
<dbReference type="InterPro" id="IPR043504">
    <property type="entry name" value="Peptidase_S1_PA_chymotrypsin"/>
</dbReference>
<dbReference type="PRINTS" id="PR00722">
    <property type="entry name" value="CHYMOTRYPSIN"/>
</dbReference>
<dbReference type="KEGG" id="lgi:LOTGIDRAFT_226539"/>
<dbReference type="InterPro" id="IPR001254">
    <property type="entry name" value="Trypsin_dom"/>
</dbReference>
<evidence type="ECO:0000256" key="5">
    <source>
        <dbReference type="ARBA" id="ARBA00023157"/>
    </source>
</evidence>
<protein>
    <recommendedName>
        <fullName evidence="8">Peptidase S1 domain-containing protein</fullName>
    </recommendedName>
</protein>
<dbReference type="Proteomes" id="UP000030746">
    <property type="component" value="Unassembled WGS sequence"/>
</dbReference>
<name>V4AY71_LOTGI</name>
<dbReference type="PROSITE" id="PS50240">
    <property type="entry name" value="TRYPSIN_DOM"/>
    <property type="match status" value="1"/>
</dbReference>
<evidence type="ECO:0000313" key="10">
    <source>
        <dbReference type="Proteomes" id="UP000030746"/>
    </source>
</evidence>
<dbReference type="PROSITE" id="PS00135">
    <property type="entry name" value="TRYPSIN_SER"/>
    <property type="match status" value="1"/>
</dbReference>
<accession>V4AY71</accession>
<dbReference type="OMA" id="SYENTHG"/>
<feature type="signal peptide" evidence="7">
    <location>
        <begin position="1"/>
        <end position="17"/>
    </location>
</feature>
<gene>
    <name evidence="9" type="ORF">LOTGIDRAFT_226539</name>
</gene>
<dbReference type="PANTHER" id="PTHR24276:SF96">
    <property type="entry name" value="PEPTIDASE S1 DOMAIN-CONTAINING PROTEIN"/>
    <property type="match status" value="1"/>
</dbReference>
<organism evidence="9 10">
    <name type="scientific">Lottia gigantea</name>
    <name type="common">Giant owl limpet</name>
    <dbReference type="NCBI Taxonomy" id="225164"/>
    <lineage>
        <taxon>Eukaryota</taxon>
        <taxon>Metazoa</taxon>
        <taxon>Spiralia</taxon>
        <taxon>Lophotrochozoa</taxon>
        <taxon>Mollusca</taxon>
        <taxon>Gastropoda</taxon>
        <taxon>Patellogastropoda</taxon>
        <taxon>Lottioidea</taxon>
        <taxon>Lottiidae</taxon>
        <taxon>Lottia</taxon>
    </lineage>
</organism>
<dbReference type="PROSITE" id="PS00134">
    <property type="entry name" value="TRYPSIN_HIS"/>
    <property type="match status" value="1"/>
</dbReference>
<dbReference type="InterPro" id="IPR050430">
    <property type="entry name" value="Peptidase_S1"/>
</dbReference>
<dbReference type="InterPro" id="IPR033116">
    <property type="entry name" value="TRYPSIN_SER"/>
</dbReference>
<evidence type="ECO:0000256" key="1">
    <source>
        <dbReference type="ARBA" id="ARBA00007664"/>
    </source>
</evidence>
<reference evidence="9 10" key="1">
    <citation type="journal article" date="2013" name="Nature">
        <title>Insights into bilaterian evolution from three spiralian genomes.</title>
        <authorList>
            <person name="Simakov O."/>
            <person name="Marletaz F."/>
            <person name="Cho S.J."/>
            <person name="Edsinger-Gonzales E."/>
            <person name="Havlak P."/>
            <person name="Hellsten U."/>
            <person name="Kuo D.H."/>
            <person name="Larsson T."/>
            <person name="Lv J."/>
            <person name="Arendt D."/>
            <person name="Savage R."/>
            <person name="Osoegawa K."/>
            <person name="de Jong P."/>
            <person name="Grimwood J."/>
            <person name="Chapman J.A."/>
            <person name="Shapiro H."/>
            <person name="Aerts A."/>
            <person name="Otillar R.P."/>
            <person name="Terry A.Y."/>
            <person name="Boore J.L."/>
            <person name="Grigoriev I.V."/>
            <person name="Lindberg D.R."/>
            <person name="Seaver E.C."/>
            <person name="Weisblat D.A."/>
            <person name="Putnam N.H."/>
            <person name="Rokhsar D.S."/>
        </authorList>
    </citation>
    <scope>NUCLEOTIDE SEQUENCE [LARGE SCALE GENOMIC DNA]</scope>
</reference>
<sequence>MDRVFLSLVLLVGVASAKNLGIVDGKPAEEGQFPWQVSLQVLVPGLGWAHVCGGSLISKNRVLTAAHCYDSSLHPDYNPELVATPNDIAVLKLATDANTDIPQIGTIPLADVEDDFTGEECTISGWGRTGGDQPISNELMFVDMQQISNALCAWIWGALNIFDEMICIYDPPKSSCNGDSGGPMVCSGKLAGVTSWGQVGCPGSTPSVYTRVSSFIEWIKEQ</sequence>
<keyword evidence="3 6" id="KW-0378">Hydrolase</keyword>
<evidence type="ECO:0000256" key="6">
    <source>
        <dbReference type="RuleBase" id="RU363034"/>
    </source>
</evidence>
<dbReference type="InterPro" id="IPR009003">
    <property type="entry name" value="Peptidase_S1_PA"/>
</dbReference>
<dbReference type="STRING" id="225164.V4AY71"/>
<dbReference type="AlphaFoldDB" id="V4AY71"/>
<dbReference type="CDD" id="cd00190">
    <property type="entry name" value="Tryp_SPc"/>
    <property type="match status" value="1"/>
</dbReference>
<keyword evidence="7" id="KW-0732">Signal</keyword>
<dbReference type="GeneID" id="20247352"/>
<dbReference type="SUPFAM" id="SSF50494">
    <property type="entry name" value="Trypsin-like serine proteases"/>
    <property type="match status" value="1"/>
</dbReference>
<comment type="similarity">
    <text evidence="1">Belongs to the peptidase S1 family.</text>
</comment>
<dbReference type="CTD" id="20247352"/>
<dbReference type="GO" id="GO:0006508">
    <property type="term" value="P:proteolysis"/>
    <property type="evidence" value="ECO:0007669"/>
    <property type="project" value="UniProtKB-KW"/>
</dbReference>
<keyword evidence="4 6" id="KW-0720">Serine protease</keyword>
<evidence type="ECO:0000259" key="8">
    <source>
        <dbReference type="PROSITE" id="PS50240"/>
    </source>
</evidence>
<keyword evidence="10" id="KW-1185">Reference proteome</keyword>
<dbReference type="PANTHER" id="PTHR24276">
    <property type="entry name" value="POLYSERASE-RELATED"/>
    <property type="match status" value="1"/>
</dbReference>
<dbReference type="OrthoDB" id="6267810at2759"/>
<dbReference type="FunFam" id="2.40.10.10:FF:000036">
    <property type="entry name" value="Trypsin beta"/>
    <property type="match status" value="1"/>
</dbReference>
<evidence type="ECO:0000256" key="2">
    <source>
        <dbReference type="ARBA" id="ARBA00022670"/>
    </source>
</evidence>
<evidence type="ECO:0000256" key="3">
    <source>
        <dbReference type="ARBA" id="ARBA00022801"/>
    </source>
</evidence>
<evidence type="ECO:0000256" key="4">
    <source>
        <dbReference type="ARBA" id="ARBA00022825"/>
    </source>
</evidence>
<keyword evidence="2 6" id="KW-0645">Protease</keyword>
<dbReference type="GO" id="GO:0004252">
    <property type="term" value="F:serine-type endopeptidase activity"/>
    <property type="evidence" value="ECO:0007669"/>
    <property type="project" value="InterPro"/>
</dbReference>
<feature type="domain" description="Peptidase S1" evidence="8">
    <location>
        <begin position="22"/>
        <end position="222"/>
    </location>
</feature>